<reference evidence="3" key="1">
    <citation type="submission" date="2022-11" db="UniProtKB">
        <authorList>
            <consortium name="WormBaseParasite"/>
        </authorList>
    </citation>
    <scope>IDENTIFICATION</scope>
</reference>
<dbReference type="WBParaSite" id="nRc.2.0.1.t04822-RA">
    <property type="protein sequence ID" value="nRc.2.0.1.t04822-RA"/>
    <property type="gene ID" value="nRc.2.0.1.g04822"/>
</dbReference>
<sequence length="177" mass="20965">MIINECWLLKRSCIEETKHMVQGLSYVICISIVSALVVVYFLLWFKFRNVLIMEEIDTWRNINGLSIMRANELFFNCCRWVRMPEKCLPLCRYDMDVDGPWLTCKIVNPATHKQHDLRPCCQKYGAIKSKLRDEDTCSQFCHPHQSEEFLLKPETIFCPSRLKVIGYCHFIHLNDKK</sequence>
<name>A0A915HTT6_ROMCU</name>
<protein>
    <recommendedName>
        <fullName evidence="4">Domain of unknown function DB domain-containing protein</fullName>
    </recommendedName>
</protein>
<dbReference type="PANTHER" id="PTHR21679">
    <property type="entry name" value="DOMAIN OF UNKNOWN FUNCTION DB DOMAIN-CONTAINING PROTEIN-RELATED"/>
    <property type="match status" value="1"/>
</dbReference>
<organism evidence="2 3">
    <name type="scientific">Romanomermis culicivorax</name>
    <name type="common">Nematode worm</name>
    <dbReference type="NCBI Taxonomy" id="13658"/>
    <lineage>
        <taxon>Eukaryota</taxon>
        <taxon>Metazoa</taxon>
        <taxon>Ecdysozoa</taxon>
        <taxon>Nematoda</taxon>
        <taxon>Enoplea</taxon>
        <taxon>Dorylaimia</taxon>
        <taxon>Mermithida</taxon>
        <taxon>Mermithoidea</taxon>
        <taxon>Mermithidae</taxon>
        <taxon>Romanomermis</taxon>
    </lineage>
</organism>
<evidence type="ECO:0000313" key="3">
    <source>
        <dbReference type="WBParaSite" id="nRc.2.0.1.t04822-RA"/>
    </source>
</evidence>
<keyword evidence="1" id="KW-0812">Transmembrane</keyword>
<keyword evidence="1" id="KW-1133">Transmembrane helix</keyword>
<evidence type="ECO:0000256" key="1">
    <source>
        <dbReference type="SAM" id="Phobius"/>
    </source>
</evidence>
<dbReference type="Proteomes" id="UP000887565">
    <property type="component" value="Unplaced"/>
</dbReference>
<accession>A0A915HTT6</accession>
<proteinExistence type="predicted"/>
<keyword evidence="1" id="KW-0472">Membrane</keyword>
<keyword evidence="2" id="KW-1185">Reference proteome</keyword>
<evidence type="ECO:0008006" key="4">
    <source>
        <dbReference type="Google" id="ProtNLM"/>
    </source>
</evidence>
<feature type="transmembrane region" description="Helical" evidence="1">
    <location>
        <begin position="24"/>
        <end position="45"/>
    </location>
</feature>
<dbReference type="AlphaFoldDB" id="A0A915HTT6"/>
<evidence type="ECO:0000313" key="2">
    <source>
        <dbReference type="Proteomes" id="UP000887565"/>
    </source>
</evidence>